<evidence type="ECO:0000313" key="3">
    <source>
        <dbReference type="Proteomes" id="UP000694925"/>
    </source>
</evidence>
<keyword evidence="3" id="KW-1185">Reference proteome</keyword>
<dbReference type="InterPro" id="IPR050281">
    <property type="entry name" value="Flavin_monoamine_oxidase"/>
</dbReference>
<dbReference type="PANTHER" id="PTHR10742:SF398">
    <property type="entry name" value="AMINE OXIDASE DOMAIN-CONTAINING PROTEIN-RELATED"/>
    <property type="match status" value="1"/>
</dbReference>
<proteinExistence type="predicted"/>
<dbReference type="InterPro" id="IPR036188">
    <property type="entry name" value="FAD/NAD-bd_sf"/>
</dbReference>
<dbReference type="Pfam" id="PF01593">
    <property type="entry name" value="Amino_oxidase"/>
    <property type="match status" value="2"/>
</dbReference>
<feature type="domain" description="Amine oxidase" evidence="2">
    <location>
        <begin position="15"/>
        <end position="470"/>
    </location>
</feature>
<sequence length="975" mass="110948">MLKGPKIIIIGAGAAGISAASRLIEKGLENITILEGKDRIGGRIHTVEFSDNVVDLGAQWVHGEHGNVVFNLASPHKLLDSSVCYNQFDKHVFVNAKGEVFPKAEGIETLKIYYNISESISDAVHDAESYGEYFENQFYQIYNENPFTTREKAEQLLGWMQKFDNSLQSSDSWFDVSAKKITDYWACEGDLLLNWKDRGYRTLFDLLSKKIPSAEGESAIMTKVELNKDVVNINYILNDDIIVKAKDGSEYTASHVIFTPSLGVLKEKHAALFTPLLPEAKQNAIKGLNIGTVNKVLLEFPHRWWQEDCAGFSLIWSKEDREEFIKSHGQEREWLCDVFAFISVDYQPRVLCAWISGKFSKEIESLSDNDVSDGLCLLLELFLSKAYNIPKFDRMLRSSWYTDEHFRGSYSFKSITTEKLNAKTEDLAEPIVTIDGKPIILFAGEATHEHYYSTVHGAVETGFRAADKIIDFHRTQGWLKRMVNGFDKMERSVNGSNELTTKTKLVIVGAGIAGLAAAKTLEDAEFKDYLLIEAQIDIGGRIQSLPWKKVWIESGAQFVHGARSQLAQLCYQHNLLSDTQCKDGQGVFLRNDGREIDEALVEEIDDFIRDTLEQYEEYENRNIEAGCENIGALLRKSFDEYLHERNDPLPIRNIKEEIFDWNVKFIAIDNACYTLDVLSTKYWGQFRFTGGPEHLAFKTCYKALPKLIADSLDEKNLRLNTSVDSIEWQQMKNNDPFLVLKLSDNTRIIADCVIITCSLGYLKENYKKMFIPSLPTRYCEAIDCLGFGLINKIFLDFDVPWWKPGTKGFQFLWKQEEFSNNKLAAWTKDLTGFDVLPNHEGVLLGWISGRGAYIIEALSERQIATDCENLLKHYLKLDNIPRVERCFRTQWNANKYVRGSYSHITTKCDANGITPKNLSEPIWGKRLGESGSKDVPMIMLAGEATHETYYSTTHGAYDTGVKQAQIYLQYHVTNH</sequence>
<dbReference type="KEGG" id="ccal:108630773"/>
<dbReference type="SUPFAM" id="SSF54373">
    <property type="entry name" value="FAD-linked reductases, C-terminal domain"/>
    <property type="match status" value="2"/>
</dbReference>
<organism evidence="3 4">
    <name type="scientific">Ceratina calcarata</name>
    <dbReference type="NCBI Taxonomy" id="156304"/>
    <lineage>
        <taxon>Eukaryota</taxon>
        <taxon>Metazoa</taxon>
        <taxon>Ecdysozoa</taxon>
        <taxon>Arthropoda</taxon>
        <taxon>Hexapoda</taxon>
        <taxon>Insecta</taxon>
        <taxon>Pterygota</taxon>
        <taxon>Neoptera</taxon>
        <taxon>Endopterygota</taxon>
        <taxon>Hymenoptera</taxon>
        <taxon>Apocrita</taxon>
        <taxon>Aculeata</taxon>
        <taxon>Apoidea</taxon>
        <taxon>Anthophila</taxon>
        <taxon>Apidae</taxon>
        <taxon>Ceratina</taxon>
        <taxon>Zadontomerus</taxon>
    </lineage>
</organism>
<dbReference type="SUPFAM" id="SSF51905">
    <property type="entry name" value="FAD/NAD(P)-binding domain"/>
    <property type="match status" value="2"/>
</dbReference>
<dbReference type="GO" id="GO:0046592">
    <property type="term" value="F:polyamine oxidase activity"/>
    <property type="evidence" value="ECO:0007669"/>
    <property type="project" value="TreeGrafter"/>
</dbReference>
<evidence type="ECO:0000259" key="2">
    <source>
        <dbReference type="Pfam" id="PF01593"/>
    </source>
</evidence>
<name>A0AAJ7NDE8_9HYME</name>
<reference evidence="4" key="1">
    <citation type="submission" date="2025-08" db="UniProtKB">
        <authorList>
            <consortium name="RefSeq"/>
        </authorList>
    </citation>
    <scope>IDENTIFICATION</scope>
    <source>
        <tissue evidence="4">Whole body</tissue>
    </source>
</reference>
<protein>
    <submittedName>
        <fullName evidence="4">Uncharacterized protein LOC108630773 isoform X1</fullName>
    </submittedName>
</protein>
<feature type="domain" description="Amine oxidase" evidence="2">
    <location>
        <begin position="512"/>
        <end position="965"/>
    </location>
</feature>
<dbReference type="AlphaFoldDB" id="A0AAJ7NDE8"/>
<feature type="coiled-coil region" evidence="1">
    <location>
        <begin position="601"/>
        <end position="628"/>
    </location>
</feature>
<keyword evidence="1" id="KW-0175">Coiled coil</keyword>
<accession>A0AAJ7NDE8</accession>
<evidence type="ECO:0000313" key="4">
    <source>
        <dbReference type="RefSeq" id="XP_017889752.1"/>
    </source>
</evidence>
<dbReference type="RefSeq" id="XP_017889752.1">
    <property type="nucleotide sequence ID" value="XM_018034263.2"/>
</dbReference>
<dbReference type="PRINTS" id="PR00411">
    <property type="entry name" value="PNDRDTASEI"/>
</dbReference>
<dbReference type="Gene3D" id="3.50.50.60">
    <property type="entry name" value="FAD/NAD(P)-binding domain"/>
    <property type="match status" value="2"/>
</dbReference>
<dbReference type="Gene3D" id="3.90.660.10">
    <property type="match status" value="2"/>
</dbReference>
<dbReference type="GeneID" id="108630773"/>
<dbReference type="InterPro" id="IPR002937">
    <property type="entry name" value="Amino_oxidase"/>
</dbReference>
<dbReference type="Proteomes" id="UP000694925">
    <property type="component" value="Unplaced"/>
</dbReference>
<evidence type="ECO:0000256" key="1">
    <source>
        <dbReference type="SAM" id="Coils"/>
    </source>
</evidence>
<dbReference type="PANTHER" id="PTHR10742">
    <property type="entry name" value="FLAVIN MONOAMINE OXIDASE"/>
    <property type="match status" value="1"/>
</dbReference>
<gene>
    <name evidence="4" type="primary">LOC108630773</name>
</gene>